<evidence type="ECO:0000313" key="3">
    <source>
        <dbReference type="EMBL" id="UPL16304.1"/>
    </source>
</evidence>
<protein>
    <submittedName>
        <fullName evidence="3">DnaJ domain-containing protein</fullName>
    </submittedName>
</protein>
<keyword evidence="4" id="KW-1185">Reference proteome</keyword>
<feature type="domain" description="J" evidence="2">
    <location>
        <begin position="9"/>
        <end position="70"/>
    </location>
</feature>
<dbReference type="Gene3D" id="1.10.287.110">
    <property type="entry name" value="DnaJ domain"/>
    <property type="match status" value="1"/>
</dbReference>
<sequence>MFDSPLSASAYEVLGVDPSIDEDGLRRAYRLRLRQTHPDTGGDAAVFIQVQRAWELVGTVESRAAYDRRTGVTHDAGAEWSGWRPPAARTDTRPRARAYGHPGGWRRERYLALIREWAGRGVDVPDPYDPALVRSAPRDVRRLLADALAEEATARTVSDLGMGYTVWHDVVAGADADDKLDHVILGPSGLYGVMSEDFGGVVGFRRGEITGPSLGTRAPVTAALRRMRTIAKAARVRFSGAIVVLPDDDLAQAVTPLGTSRGVPVVVVRRSALAMVLRQGVPHARAIGGNELFDVRTRLQQTVRFV</sequence>
<dbReference type="SMART" id="SM00271">
    <property type="entry name" value="DnaJ"/>
    <property type="match status" value="1"/>
</dbReference>
<gene>
    <name evidence="3" type="ORF">KV397_00295</name>
</gene>
<reference evidence="3 4" key="1">
    <citation type="submission" date="2021-06" db="EMBL/GenBank/DDBJ databases">
        <title>Genome-based taxonomic framework of Microbacterium strains isolated from marine environment, the description of four new species and reclassification of four preexisting species.</title>
        <authorList>
            <person name="Lee S.D."/>
            <person name="Kim S.-M."/>
            <person name="Byeon Y.-S."/>
            <person name="Yang H.L."/>
            <person name="Kim I.S."/>
        </authorList>
    </citation>
    <scope>NUCLEOTIDE SEQUENCE [LARGE SCALE GENOMIC DNA]</scope>
    <source>
        <strain evidence="3 4">KSW4-10</strain>
    </source>
</reference>
<dbReference type="EMBL" id="CP078078">
    <property type="protein sequence ID" value="UPL16304.1"/>
    <property type="molecule type" value="Genomic_DNA"/>
</dbReference>
<feature type="region of interest" description="Disordered" evidence="1">
    <location>
        <begin position="77"/>
        <end position="96"/>
    </location>
</feature>
<name>A0ABY4IUG6_9MICO</name>
<dbReference type="SUPFAM" id="SSF46565">
    <property type="entry name" value="Chaperone J-domain"/>
    <property type="match status" value="1"/>
</dbReference>
<evidence type="ECO:0000259" key="2">
    <source>
        <dbReference type="PROSITE" id="PS50076"/>
    </source>
</evidence>
<dbReference type="InterPro" id="IPR001623">
    <property type="entry name" value="DnaJ_domain"/>
</dbReference>
<dbReference type="InterPro" id="IPR036869">
    <property type="entry name" value="J_dom_sf"/>
</dbReference>
<accession>A0ABY4IUG6</accession>
<dbReference type="PROSITE" id="PS50076">
    <property type="entry name" value="DNAJ_2"/>
    <property type="match status" value="1"/>
</dbReference>
<dbReference type="RefSeq" id="WP_047524545.1">
    <property type="nucleotide sequence ID" value="NZ_CP078078.1"/>
</dbReference>
<evidence type="ECO:0000256" key="1">
    <source>
        <dbReference type="SAM" id="MobiDB-lite"/>
    </source>
</evidence>
<proteinExistence type="predicted"/>
<dbReference type="Pfam" id="PF00226">
    <property type="entry name" value="DnaJ"/>
    <property type="match status" value="1"/>
</dbReference>
<organism evidence="3 4">
    <name type="scientific">Microbacterium aurugineum</name>
    <dbReference type="NCBI Taxonomy" id="2851642"/>
    <lineage>
        <taxon>Bacteria</taxon>
        <taxon>Bacillati</taxon>
        <taxon>Actinomycetota</taxon>
        <taxon>Actinomycetes</taxon>
        <taxon>Micrococcales</taxon>
        <taxon>Microbacteriaceae</taxon>
        <taxon>Microbacterium</taxon>
    </lineage>
</organism>
<evidence type="ECO:0000313" key="4">
    <source>
        <dbReference type="Proteomes" id="UP000830631"/>
    </source>
</evidence>
<dbReference type="Proteomes" id="UP000830631">
    <property type="component" value="Chromosome"/>
</dbReference>